<evidence type="ECO:0000313" key="4">
    <source>
        <dbReference type="Proteomes" id="UP000316213"/>
    </source>
</evidence>
<dbReference type="Pfam" id="PF01370">
    <property type="entry name" value="Epimerase"/>
    <property type="match status" value="1"/>
</dbReference>
<evidence type="ECO:0000313" key="3">
    <source>
        <dbReference type="EMBL" id="TWU03175.1"/>
    </source>
</evidence>
<accession>A0A5C6AT47</accession>
<dbReference type="Proteomes" id="UP000316213">
    <property type="component" value="Unassembled WGS sequence"/>
</dbReference>
<dbReference type="SUPFAM" id="SSF51735">
    <property type="entry name" value="NAD(P)-binding Rossmann-fold domains"/>
    <property type="match status" value="1"/>
</dbReference>
<evidence type="ECO:0000256" key="1">
    <source>
        <dbReference type="ARBA" id="ARBA00007637"/>
    </source>
</evidence>
<evidence type="ECO:0000259" key="2">
    <source>
        <dbReference type="Pfam" id="PF01370"/>
    </source>
</evidence>
<proteinExistence type="inferred from homology"/>
<feature type="domain" description="NAD-dependent epimerase/dehydratase" evidence="2">
    <location>
        <begin position="3"/>
        <end position="275"/>
    </location>
</feature>
<keyword evidence="3" id="KW-0413">Isomerase</keyword>
<dbReference type="GO" id="GO:0047732">
    <property type="term" value="F:CDP-abequose epimerase activity"/>
    <property type="evidence" value="ECO:0007669"/>
    <property type="project" value="UniProtKB-EC"/>
</dbReference>
<comment type="caution">
    <text evidence="3">The sequence shown here is derived from an EMBL/GenBank/DDBJ whole genome shotgun (WGS) entry which is preliminary data.</text>
</comment>
<dbReference type="EMBL" id="SJPM01000001">
    <property type="protein sequence ID" value="TWU03175.1"/>
    <property type="molecule type" value="Genomic_DNA"/>
</dbReference>
<keyword evidence="4" id="KW-1185">Reference proteome</keyword>
<dbReference type="InterPro" id="IPR001509">
    <property type="entry name" value="Epimerase_deHydtase"/>
</dbReference>
<name>A0A5C6AT47_9BACT</name>
<gene>
    <name evidence="3" type="primary">rfbE_1</name>
    <name evidence="3" type="ORF">Pla100_00930</name>
</gene>
<organism evidence="3 4">
    <name type="scientific">Neorhodopirellula pilleata</name>
    <dbReference type="NCBI Taxonomy" id="2714738"/>
    <lineage>
        <taxon>Bacteria</taxon>
        <taxon>Pseudomonadati</taxon>
        <taxon>Planctomycetota</taxon>
        <taxon>Planctomycetia</taxon>
        <taxon>Pirellulales</taxon>
        <taxon>Pirellulaceae</taxon>
        <taxon>Neorhodopirellula</taxon>
    </lineage>
</organism>
<protein>
    <submittedName>
        <fullName evidence="3">CDP-paratose 2-epimerase</fullName>
        <ecNumber evidence="3">5.1.3.10</ecNumber>
    </submittedName>
</protein>
<dbReference type="InterPro" id="IPR036291">
    <property type="entry name" value="NAD(P)-bd_dom_sf"/>
</dbReference>
<dbReference type="Gene3D" id="3.40.50.720">
    <property type="entry name" value="NAD(P)-binding Rossmann-like Domain"/>
    <property type="match status" value="1"/>
</dbReference>
<dbReference type="RefSeq" id="WP_197167608.1">
    <property type="nucleotide sequence ID" value="NZ_SJPM01000001.1"/>
</dbReference>
<dbReference type="EC" id="5.1.3.10" evidence="3"/>
<dbReference type="AlphaFoldDB" id="A0A5C6AT47"/>
<reference evidence="3 4" key="1">
    <citation type="submission" date="2019-02" db="EMBL/GenBank/DDBJ databases">
        <title>Deep-cultivation of Planctomycetes and their phenomic and genomic characterization uncovers novel biology.</title>
        <authorList>
            <person name="Wiegand S."/>
            <person name="Jogler M."/>
            <person name="Boedeker C."/>
            <person name="Pinto D."/>
            <person name="Vollmers J."/>
            <person name="Rivas-Marin E."/>
            <person name="Kohn T."/>
            <person name="Peeters S.H."/>
            <person name="Heuer A."/>
            <person name="Rast P."/>
            <person name="Oberbeckmann S."/>
            <person name="Bunk B."/>
            <person name="Jeske O."/>
            <person name="Meyerdierks A."/>
            <person name="Storesund J.E."/>
            <person name="Kallscheuer N."/>
            <person name="Luecker S."/>
            <person name="Lage O.M."/>
            <person name="Pohl T."/>
            <person name="Merkel B.J."/>
            <person name="Hornburger P."/>
            <person name="Mueller R.-W."/>
            <person name="Bruemmer F."/>
            <person name="Labrenz M."/>
            <person name="Spormann A.M."/>
            <person name="Op Den Camp H."/>
            <person name="Overmann J."/>
            <person name="Amann R."/>
            <person name="Jetten M.S.M."/>
            <person name="Mascher T."/>
            <person name="Medema M.H."/>
            <person name="Devos D.P."/>
            <person name="Kaster A.-K."/>
            <person name="Ovreas L."/>
            <person name="Rohde M."/>
            <person name="Galperin M.Y."/>
            <person name="Jogler C."/>
        </authorList>
    </citation>
    <scope>NUCLEOTIDE SEQUENCE [LARGE SCALE GENOMIC DNA]</scope>
    <source>
        <strain evidence="3 4">Pla100</strain>
    </source>
</reference>
<sequence>MKVLITGVCGFVGHWIAKVLTESDSGIQLVGIDNLSRSGSQSNLPELKRRGVRFIHGDLRCASDLEVLPSVDWVIDCAAMPSVLAGTLGNGSARQLLEHNLVGSLNLLEYCRIRCAGLILLSTSRVYSLKPLSELPLLASGGAYQLNSAEENLPPGVSADGIEETFSTLPPVSLYGATKVASETIACEYAAMFNFPLRINRCGVLAGAGQFGRAEQGIFSYWIHSHFARQPLKYIGAHGTGFQVRDCLHPLDVATLISQQINAGDTPGKPTIVNVSGGIESAYSLYQLTQWCDRQFSPHKVESTNENRPFDLPWIVLNNKLAQSHWQWEPSRSTEQILDEIATHARANPDWLKCSR</sequence>
<dbReference type="PANTHER" id="PTHR43000">
    <property type="entry name" value="DTDP-D-GLUCOSE 4,6-DEHYDRATASE-RELATED"/>
    <property type="match status" value="1"/>
</dbReference>
<comment type="similarity">
    <text evidence="1">Belongs to the NAD(P)-dependent epimerase/dehydratase family.</text>
</comment>